<feature type="domain" description="DUF2059" evidence="2">
    <location>
        <begin position="138"/>
        <end position="198"/>
    </location>
</feature>
<dbReference type="EMBL" id="JALHLG010000018">
    <property type="protein sequence ID" value="MCJ2187787.1"/>
    <property type="molecule type" value="Genomic_DNA"/>
</dbReference>
<gene>
    <name evidence="3" type="ORF">MTR66_13280</name>
</gene>
<feature type="chain" id="PRO_5046152485" evidence="1">
    <location>
        <begin position="22"/>
        <end position="250"/>
    </location>
</feature>
<dbReference type="Proteomes" id="UP001202281">
    <property type="component" value="Unassembled WGS sequence"/>
</dbReference>
<organism evidence="3 4">
    <name type="scientific">Novosphingobium beihaiensis</name>
    <dbReference type="NCBI Taxonomy" id="2930389"/>
    <lineage>
        <taxon>Bacteria</taxon>
        <taxon>Pseudomonadati</taxon>
        <taxon>Pseudomonadota</taxon>
        <taxon>Alphaproteobacteria</taxon>
        <taxon>Sphingomonadales</taxon>
        <taxon>Sphingomonadaceae</taxon>
        <taxon>Novosphingobium</taxon>
    </lineage>
</organism>
<sequence>MSRLFAALSVPALLAAAPALAAEAAPATAPATVSEVPADPARLAAARQTVDYVFPAGTYARIMNGTMDKIMDSIMDSMLKMPLKDLAGIGGVDTSKLSSASMAEIMEIYDPSYKERTSIITHTMMSQMAGIMTEFEPDIRDGLAQAYAEKFDVKQLGELNAFFATPTGKEYAADSYLIMMSPQVMAKMQAFMPKMMKQMPAIMEKVKTATADLPKPRKFADLSKAEKTKLAKILGLSETELEKQEAARGQ</sequence>
<evidence type="ECO:0000256" key="1">
    <source>
        <dbReference type="SAM" id="SignalP"/>
    </source>
</evidence>
<keyword evidence="1" id="KW-0732">Signal</keyword>
<dbReference type="RefSeq" id="WP_243921820.1">
    <property type="nucleotide sequence ID" value="NZ_JALHLG010000018.1"/>
</dbReference>
<feature type="signal peptide" evidence="1">
    <location>
        <begin position="1"/>
        <end position="21"/>
    </location>
</feature>
<evidence type="ECO:0000313" key="4">
    <source>
        <dbReference type="Proteomes" id="UP001202281"/>
    </source>
</evidence>
<name>A0ABT0BRV0_9SPHN</name>
<reference evidence="3 4" key="1">
    <citation type="submission" date="2022-04" db="EMBL/GenBank/DDBJ databases">
        <title>Identification of a novel bacterium isolated from mangrove sediments.</title>
        <authorList>
            <person name="Pan X."/>
        </authorList>
    </citation>
    <scope>NUCLEOTIDE SEQUENCE [LARGE SCALE GENOMIC DNA]</scope>
    <source>
        <strain evidence="3 4">B2638</strain>
    </source>
</reference>
<protein>
    <submittedName>
        <fullName evidence="3">DUF2059 domain-containing protein</fullName>
    </submittedName>
</protein>
<keyword evidence="4" id="KW-1185">Reference proteome</keyword>
<evidence type="ECO:0000313" key="3">
    <source>
        <dbReference type="EMBL" id="MCJ2187787.1"/>
    </source>
</evidence>
<comment type="caution">
    <text evidence="3">The sequence shown here is derived from an EMBL/GenBank/DDBJ whole genome shotgun (WGS) entry which is preliminary data.</text>
</comment>
<dbReference type="Pfam" id="PF09832">
    <property type="entry name" value="DUF2059"/>
    <property type="match status" value="1"/>
</dbReference>
<evidence type="ECO:0000259" key="2">
    <source>
        <dbReference type="Pfam" id="PF09832"/>
    </source>
</evidence>
<proteinExistence type="predicted"/>
<dbReference type="InterPro" id="IPR018637">
    <property type="entry name" value="DUF2059"/>
</dbReference>
<accession>A0ABT0BRV0</accession>